<comment type="caution">
    <text evidence="5">The sequence shown here is derived from an EMBL/GenBank/DDBJ whole genome shotgun (WGS) entry which is preliminary data.</text>
</comment>
<keyword evidence="2" id="KW-0560">Oxidoreductase</keyword>
<dbReference type="PANTHER" id="PTHR43257:SF2">
    <property type="entry name" value="PYRUVATE DEHYDROGENASE E1 COMPONENT SUBUNIT BETA"/>
    <property type="match status" value="1"/>
</dbReference>
<dbReference type="GO" id="GO:0016491">
    <property type="term" value="F:oxidoreductase activity"/>
    <property type="evidence" value="ECO:0007669"/>
    <property type="project" value="UniProtKB-KW"/>
</dbReference>
<dbReference type="InterPro" id="IPR029061">
    <property type="entry name" value="THDP-binding"/>
</dbReference>
<dbReference type="Proteomes" id="UP000282323">
    <property type="component" value="Unassembled WGS sequence"/>
</dbReference>
<dbReference type="SUPFAM" id="SSF52518">
    <property type="entry name" value="Thiamin diphosphate-binding fold (THDP-binding)"/>
    <property type="match status" value="1"/>
</dbReference>
<dbReference type="Gene3D" id="3.40.50.920">
    <property type="match status" value="1"/>
</dbReference>
<feature type="domain" description="Transketolase-like pyrimidine-binding" evidence="4">
    <location>
        <begin position="11"/>
        <end position="186"/>
    </location>
</feature>
<dbReference type="OrthoDB" id="6779at2157"/>
<dbReference type="SMART" id="SM00861">
    <property type="entry name" value="Transket_pyr"/>
    <property type="match status" value="1"/>
</dbReference>
<keyword evidence="3" id="KW-0786">Thiamine pyrophosphate</keyword>
<dbReference type="FunFam" id="3.40.50.920:FF:000001">
    <property type="entry name" value="Pyruvate dehydrogenase E1 beta subunit"/>
    <property type="match status" value="1"/>
</dbReference>
<evidence type="ECO:0000256" key="3">
    <source>
        <dbReference type="ARBA" id="ARBA00023052"/>
    </source>
</evidence>
<dbReference type="InterPro" id="IPR033248">
    <property type="entry name" value="Transketolase_C"/>
</dbReference>
<reference evidence="5 6" key="1">
    <citation type="submission" date="2018-10" db="EMBL/GenBank/DDBJ databases">
        <title>Natrarchaeobius chitinivorans gen. nov., sp. nov., and Natrarchaeobius haloalkaliphilus sp. nov., alkaliphilic, chitin-utilizing haloarchaea from hypersaline alkaline lakes.</title>
        <authorList>
            <person name="Sorokin D.Y."/>
            <person name="Elcheninov A.G."/>
            <person name="Kostrikina N.A."/>
            <person name="Bale N.J."/>
            <person name="Sinninghe Damste J.S."/>
            <person name="Khijniak T.V."/>
            <person name="Kublanov I.V."/>
            <person name="Toshchakov S.V."/>
        </authorList>
    </citation>
    <scope>NUCLEOTIDE SEQUENCE [LARGE SCALE GENOMIC DNA]</scope>
    <source>
        <strain evidence="5 6">AArcht4T</strain>
    </source>
</reference>
<dbReference type="Pfam" id="PF02779">
    <property type="entry name" value="Transket_pyr"/>
    <property type="match status" value="1"/>
</dbReference>
<keyword evidence="6" id="KW-1185">Reference proteome</keyword>
<evidence type="ECO:0000313" key="5">
    <source>
        <dbReference type="EMBL" id="RQG94871.1"/>
    </source>
</evidence>
<dbReference type="InterPro" id="IPR005475">
    <property type="entry name" value="Transketolase-like_Pyr-bd"/>
</dbReference>
<evidence type="ECO:0000259" key="4">
    <source>
        <dbReference type="SMART" id="SM00861"/>
    </source>
</evidence>
<evidence type="ECO:0000313" key="6">
    <source>
        <dbReference type="Proteomes" id="UP000282323"/>
    </source>
</evidence>
<evidence type="ECO:0000256" key="1">
    <source>
        <dbReference type="ARBA" id="ARBA00001964"/>
    </source>
</evidence>
<organism evidence="5 6">
    <name type="scientific">Natrarchaeobius chitinivorans</name>
    <dbReference type="NCBI Taxonomy" id="1679083"/>
    <lineage>
        <taxon>Archaea</taxon>
        <taxon>Methanobacteriati</taxon>
        <taxon>Methanobacteriota</taxon>
        <taxon>Stenosarchaea group</taxon>
        <taxon>Halobacteria</taxon>
        <taxon>Halobacteriales</taxon>
        <taxon>Natrialbaceae</taxon>
        <taxon>Natrarchaeobius</taxon>
    </lineage>
</organism>
<dbReference type="InterPro" id="IPR009014">
    <property type="entry name" value="Transketo_C/PFOR_II"/>
</dbReference>
<comment type="cofactor">
    <cofactor evidence="1">
        <name>thiamine diphosphate</name>
        <dbReference type="ChEBI" id="CHEBI:58937"/>
    </cofactor>
</comment>
<gene>
    <name evidence="5" type="ORF">EA473_10255</name>
</gene>
<evidence type="ECO:0000256" key="2">
    <source>
        <dbReference type="ARBA" id="ARBA00023002"/>
    </source>
</evidence>
<name>A0A3N6MH04_NATCH</name>
<dbReference type="Gene3D" id="3.40.50.970">
    <property type="match status" value="1"/>
</dbReference>
<accession>A0A3N6MH04</accession>
<dbReference type="Pfam" id="PF02780">
    <property type="entry name" value="Transketolase_C"/>
    <property type="match status" value="1"/>
</dbReference>
<protein>
    <submittedName>
        <fullName evidence="5">Alpha-ketoacid dehydrogenase subunit beta</fullName>
    </submittedName>
</protein>
<dbReference type="GO" id="GO:0044272">
    <property type="term" value="P:sulfur compound biosynthetic process"/>
    <property type="evidence" value="ECO:0007669"/>
    <property type="project" value="UniProtKB-ARBA"/>
</dbReference>
<dbReference type="PANTHER" id="PTHR43257">
    <property type="entry name" value="PYRUVATE DEHYDROGENASE E1 COMPONENT BETA SUBUNIT"/>
    <property type="match status" value="1"/>
</dbReference>
<dbReference type="GO" id="GO:0006082">
    <property type="term" value="P:organic acid metabolic process"/>
    <property type="evidence" value="ECO:0007669"/>
    <property type="project" value="UniProtKB-ARBA"/>
</dbReference>
<dbReference type="FunFam" id="3.40.50.970:FF:000001">
    <property type="entry name" value="Pyruvate dehydrogenase E1 beta subunit"/>
    <property type="match status" value="1"/>
</dbReference>
<dbReference type="EMBL" id="REGA01000007">
    <property type="protein sequence ID" value="RQG94871.1"/>
    <property type="molecule type" value="Genomic_DNA"/>
</dbReference>
<dbReference type="CDD" id="cd07036">
    <property type="entry name" value="TPP_PYR_E1-PDHc-beta_like"/>
    <property type="match status" value="1"/>
</dbReference>
<proteinExistence type="predicted"/>
<sequence>MSQTITQTETISLREAINQALREELERDDDVVIWGEDVGESGHVSNITEGLYDDFGAERVRDAPLAENGFVGAGVGAAATGLRPVVDIMYADFFGVACEQMLNQMTKMHYMFGGQLTVPLVVRASEGAGLSAAAQHSKTTHTFLSHMTGSKVVTPGTPAAAKGLMKSAIRSDDPVFFLENKRTYTMKDEVPTDEDFTVPIGEASVERAGEDVTVVATQAFVGDSLELAEQLEGDVSVEVIDPRSLYPLDHETIAESVKKTGRLVVADESPLSYGTHAEIISRVNETAFYYLDKPPQRVGWPDTPVPSAPTLENEVMPGRDELQRAIERIA</sequence>
<dbReference type="RefSeq" id="WP_124195531.1">
    <property type="nucleotide sequence ID" value="NZ_REGA01000007.1"/>
</dbReference>
<dbReference type="SUPFAM" id="SSF52922">
    <property type="entry name" value="TK C-terminal domain-like"/>
    <property type="match status" value="1"/>
</dbReference>
<dbReference type="AlphaFoldDB" id="A0A3N6MH04"/>